<dbReference type="InterPro" id="IPR036259">
    <property type="entry name" value="MFS_trans_sf"/>
</dbReference>
<sequence length="403" mass="40887">MPQDQSGSIVIDIQARARTRALIAGSVTLSLALGARATFGLFLVPLDLLGVGVADVAFAIGVHNLAWGLAQPVAGAIADRHGATWPQVFGAVMYALGFALPALWPATWSVMLGIGLLTGVGMAFLGWGVAMAGVARAFPPEQRTAATGAASAGGSVGQMLLLPVTAAAIAWGGATAGLVVLGAMLLLALPLGRPLDQAALVRPAPRRSGAAVRVALSERSFVLLSLGFFTCGFQLAFLATHLPGYLSLCGMPASSGAWALMLVGGANILGSWLCGHAGQRLPPHFCLAAIYAVRGAAILAFWLAPKGDLTTALFAIVMGLLWLGTVPLTNGVIARQFGVGDIGALFGVCFISHQIGGFLGAWAGGLVFTATGSYDIGFIATAASGLVAAAFNLPIRLPRVAAA</sequence>
<feature type="transmembrane region" description="Helical" evidence="4">
    <location>
        <begin position="21"/>
        <end position="42"/>
    </location>
</feature>
<comment type="caution">
    <text evidence="6">The sequence shown here is derived from an EMBL/GenBank/DDBJ whole genome shotgun (WGS) entry which is preliminary data.</text>
</comment>
<dbReference type="InterPro" id="IPR011701">
    <property type="entry name" value="MFS"/>
</dbReference>
<dbReference type="PANTHER" id="PTHR11360">
    <property type="entry name" value="MONOCARBOXYLATE TRANSPORTER"/>
    <property type="match status" value="1"/>
</dbReference>
<reference evidence="6 7" key="1">
    <citation type="submission" date="2019-09" db="EMBL/GenBank/DDBJ databases">
        <title>Genome sequence of Rhodovastum atsumiense, a diverse member of the Acetobacteraceae family of non-sulfur purple photosynthetic bacteria.</title>
        <authorList>
            <person name="Meyer T."/>
            <person name="Kyndt J."/>
        </authorList>
    </citation>
    <scope>NUCLEOTIDE SEQUENCE [LARGE SCALE GENOMIC DNA]</scope>
    <source>
        <strain evidence="6 7">DSM 21279</strain>
    </source>
</reference>
<feature type="transmembrane region" description="Helical" evidence="4">
    <location>
        <begin position="255"/>
        <end position="273"/>
    </location>
</feature>
<gene>
    <name evidence="6" type="ORF">F1189_18365</name>
</gene>
<organism evidence="6 7">
    <name type="scientific">Rhodovastum atsumiense</name>
    <dbReference type="NCBI Taxonomy" id="504468"/>
    <lineage>
        <taxon>Bacteria</taxon>
        <taxon>Pseudomonadati</taxon>
        <taxon>Pseudomonadota</taxon>
        <taxon>Alphaproteobacteria</taxon>
        <taxon>Acetobacterales</taxon>
        <taxon>Acetobacteraceae</taxon>
        <taxon>Rhodovastum</taxon>
    </lineage>
</organism>
<feature type="transmembrane region" description="Helical" evidence="4">
    <location>
        <begin position="345"/>
        <end position="370"/>
    </location>
</feature>
<accession>A0A5M6IQY3</accession>
<feature type="transmembrane region" description="Helical" evidence="4">
    <location>
        <begin position="168"/>
        <end position="189"/>
    </location>
</feature>
<protein>
    <submittedName>
        <fullName evidence="6">MFS transporter</fullName>
    </submittedName>
</protein>
<keyword evidence="7" id="KW-1185">Reference proteome</keyword>
<keyword evidence="2 4" id="KW-1133">Transmembrane helix</keyword>
<name>A0A5M6IQY3_9PROT</name>
<dbReference type="OrthoDB" id="146345at2"/>
<dbReference type="AlphaFoldDB" id="A0A5M6IQY3"/>
<evidence type="ECO:0000256" key="2">
    <source>
        <dbReference type="ARBA" id="ARBA00022989"/>
    </source>
</evidence>
<feature type="transmembrane region" description="Helical" evidence="4">
    <location>
        <begin position="310"/>
        <end position="333"/>
    </location>
</feature>
<dbReference type="InterPro" id="IPR020846">
    <property type="entry name" value="MFS_dom"/>
</dbReference>
<dbReference type="InterPro" id="IPR050327">
    <property type="entry name" value="Proton-linked_MCT"/>
</dbReference>
<evidence type="ECO:0000256" key="1">
    <source>
        <dbReference type="ARBA" id="ARBA00022692"/>
    </source>
</evidence>
<evidence type="ECO:0000256" key="3">
    <source>
        <dbReference type="ARBA" id="ARBA00023136"/>
    </source>
</evidence>
<proteinExistence type="predicted"/>
<feature type="transmembrane region" description="Helical" evidence="4">
    <location>
        <begin position="221"/>
        <end position="243"/>
    </location>
</feature>
<dbReference type="GO" id="GO:0022857">
    <property type="term" value="F:transmembrane transporter activity"/>
    <property type="evidence" value="ECO:0007669"/>
    <property type="project" value="InterPro"/>
</dbReference>
<keyword evidence="1 4" id="KW-0812">Transmembrane</keyword>
<dbReference type="PROSITE" id="PS50850">
    <property type="entry name" value="MFS"/>
    <property type="match status" value="1"/>
</dbReference>
<evidence type="ECO:0000313" key="7">
    <source>
        <dbReference type="Proteomes" id="UP000325255"/>
    </source>
</evidence>
<feature type="transmembrane region" description="Helical" evidence="4">
    <location>
        <begin position="285"/>
        <end position="304"/>
    </location>
</feature>
<feature type="transmembrane region" description="Helical" evidence="4">
    <location>
        <begin position="110"/>
        <end position="132"/>
    </location>
</feature>
<dbReference type="RefSeq" id="WP_150042325.1">
    <property type="nucleotide sequence ID" value="NZ_OW485601.1"/>
</dbReference>
<dbReference type="Gene3D" id="1.20.1250.20">
    <property type="entry name" value="MFS general substrate transporter like domains"/>
    <property type="match status" value="2"/>
</dbReference>
<dbReference type="PANTHER" id="PTHR11360:SF284">
    <property type="entry name" value="EG:103B4.3 PROTEIN-RELATED"/>
    <property type="match status" value="1"/>
</dbReference>
<dbReference type="Proteomes" id="UP000325255">
    <property type="component" value="Unassembled WGS sequence"/>
</dbReference>
<feature type="transmembrane region" description="Helical" evidence="4">
    <location>
        <begin position="82"/>
        <end position="104"/>
    </location>
</feature>
<feature type="domain" description="Major facilitator superfamily (MFS) profile" evidence="5">
    <location>
        <begin position="1"/>
        <end position="400"/>
    </location>
</feature>
<evidence type="ECO:0000256" key="4">
    <source>
        <dbReference type="SAM" id="Phobius"/>
    </source>
</evidence>
<evidence type="ECO:0000313" key="6">
    <source>
        <dbReference type="EMBL" id="KAA5610591.1"/>
    </source>
</evidence>
<keyword evidence="3 4" id="KW-0472">Membrane</keyword>
<dbReference type="SUPFAM" id="SSF103473">
    <property type="entry name" value="MFS general substrate transporter"/>
    <property type="match status" value="1"/>
</dbReference>
<dbReference type="CDD" id="cd17355">
    <property type="entry name" value="MFS_YcxA_like"/>
    <property type="match status" value="1"/>
</dbReference>
<evidence type="ECO:0000259" key="5">
    <source>
        <dbReference type="PROSITE" id="PS50850"/>
    </source>
</evidence>
<dbReference type="EMBL" id="VWPK01000030">
    <property type="protein sequence ID" value="KAA5610591.1"/>
    <property type="molecule type" value="Genomic_DNA"/>
</dbReference>
<feature type="transmembrane region" description="Helical" evidence="4">
    <location>
        <begin position="376"/>
        <end position="395"/>
    </location>
</feature>
<dbReference type="Pfam" id="PF07690">
    <property type="entry name" value="MFS_1"/>
    <property type="match status" value="1"/>
</dbReference>